<evidence type="ECO:0000313" key="2">
    <source>
        <dbReference type="Proteomes" id="UP001159042"/>
    </source>
</evidence>
<sequence>MGNDQSQMSGIDIEEKAVEVSDFWTQHSACVLNSDSVTNLSVFVGELFVEGSLWTTQTPLEKFSKVVPMG</sequence>
<proteinExistence type="predicted"/>
<accession>A0AAV8V8W5</accession>
<evidence type="ECO:0000313" key="1">
    <source>
        <dbReference type="EMBL" id="KAJ8910361.1"/>
    </source>
</evidence>
<gene>
    <name evidence="1" type="ORF">NQ315_004977</name>
</gene>
<dbReference type="EMBL" id="JANEYG010000314">
    <property type="protein sequence ID" value="KAJ8910361.1"/>
    <property type="molecule type" value="Genomic_DNA"/>
</dbReference>
<dbReference type="AlphaFoldDB" id="A0AAV8V8W5"/>
<protein>
    <submittedName>
        <fullName evidence="1">Uncharacterized protein</fullName>
    </submittedName>
</protein>
<dbReference type="Proteomes" id="UP001159042">
    <property type="component" value="Unassembled WGS sequence"/>
</dbReference>
<keyword evidence="2" id="KW-1185">Reference proteome</keyword>
<comment type="caution">
    <text evidence="1">The sequence shown here is derived from an EMBL/GenBank/DDBJ whole genome shotgun (WGS) entry which is preliminary data.</text>
</comment>
<reference evidence="1 2" key="1">
    <citation type="journal article" date="2023" name="Insect Mol. Biol.">
        <title>Genome sequencing provides insights into the evolution of gene families encoding plant cell wall-degrading enzymes in longhorned beetles.</title>
        <authorList>
            <person name="Shin N.R."/>
            <person name="Okamura Y."/>
            <person name="Kirsch R."/>
            <person name="Pauchet Y."/>
        </authorList>
    </citation>
    <scope>NUCLEOTIDE SEQUENCE [LARGE SCALE GENOMIC DNA]</scope>
    <source>
        <strain evidence="1">EAD_L_NR</strain>
    </source>
</reference>
<name>A0AAV8V8W5_9CUCU</name>
<organism evidence="1 2">
    <name type="scientific">Exocentrus adspersus</name>
    <dbReference type="NCBI Taxonomy" id="1586481"/>
    <lineage>
        <taxon>Eukaryota</taxon>
        <taxon>Metazoa</taxon>
        <taxon>Ecdysozoa</taxon>
        <taxon>Arthropoda</taxon>
        <taxon>Hexapoda</taxon>
        <taxon>Insecta</taxon>
        <taxon>Pterygota</taxon>
        <taxon>Neoptera</taxon>
        <taxon>Endopterygota</taxon>
        <taxon>Coleoptera</taxon>
        <taxon>Polyphaga</taxon>
        <taxon>Cucujiformia</taxon>
        <taxon>Chrysomeloidea</taxon>
        <taxon>Cerambycidae</taxon>
        <taxon>Lamiinae</taxon>
        <taxon>Acanthocinini</taxon>
        <taxon>Exocentrus</taxon>
    </lineage>
</organism>